<gene>
    <name evidence="2" type="ORF">A3844_28430</name>
</gene>
<keyword evidence="3" id="KW-1185">Reference proteome</keyword>
<proteinExistence type="predicted"/>
<evidence type="ECO:0000256" key="1">
    <source>
        <dbReference type="SAM" id="SignalP"/>
    </source>
</evidence>
<feature type="chain" id="PRO_5047465966" evidence="1">
    <location>
        <begin position="31"/>
        <end position="198"/>
    </location>
</feature>
<sequence>MKKTMMKAIMAATMLISTVAGQWEISNANAAEATPAPIIRDNLFKFGLKKEVELPVTITSGGFSYTLEKLMIYDVNSNDAQALMKKYGYIDRLYKTPTKYMVWTKITIENKSKKIVQRNAKDQQDKWFLCFDGYNLNWPAPKKVFEVVNSREALNTWVLKPGEKLTTYQMYGYFKEPTFIAVRTYVGGGFDEEIIVKD</sequence>
<comment type="caution">
    <text evidence="2">The sequence shown here is derived from an EMBL/GenBank/DDBJ whole genome shotgun (WGS) entry which is preliminary data.</text>
</comment>
<evidence type="ECO:0000313" key="3">
    <source>
        <dbReference type="Proteomes" id="UP000186058"/>
    </source>
</evidence>
<accession>A0ABX3EF19</accession>
<name>A0ABX3EF19_9BACL</name>
<dbReference type="RefSeq" id="WP_074109298.1">
    <property type="nucleotide sequence ID" value="NZ_LVWI01000092.1"/>
</dbReference>
<evidence type="ECO:0000313" key="2">
    <source>
        <dbReference type="EMBL" id="OKP79460.1"/>
    </source>
</evidence>
<dbReference type="EMBL" id="LVWI01000092">
    <property type="protein sequence ID" value="OKP79460.1"/>
    <property type="molecule type" value="Genomic_DNA"/>
</dbReference>
<keyword evidence="1" id="KW-0732">Signal</keyword>
<organism evidence="2 3">
    <name type="scientific">Paenibacillus helianthi</name>
    <dbReference type="NCBI Taxonomy" id="1349432"/>
    <lineage>
        <taxon>Bacteria</taxon>
        <taxon>Bacillati</taxon>
        <taxon>Bacillota</taxon>
        <taxon>Bacilli</taxon>
        <taxon>Bacillales</taxon>
        <taxon>Paenibacillaceae</taxon>
        <taxon>Paenibacillus</taxon>
    </lineage>
</organism>
<dbReference type="Proteomes" id="UP000186058">
    <property type="component" value="Unassembled WGS sequence"/>
</dbReference>
<protein>
    <submittedName>
        <fullName evidence="2">Uncharacterized protein</fullName>
    </submittedName>
</protein>
<feature type="signal peptide" evidence="1">
    <location>
        <begin position="1"/>
        <end position="30"/>
    </location>
</feature>
<reference evidence="2 3" key="1">
    <citation type="submission" date="2016-03" db="EMBL/GenBank/DDBJ databases">
        <authorList>
            <person name="Sant'Anna F.H."/>
            <person name="Ambrosini A."/>
            <person name="Souza R."/>
            <person name="Bach E."/>
            <person name="Fernandes G."/>
            <person name="Balsanelli E."/>
            <person name="Baura V.A."/>
            <person name="Souza E.M."/>
            <person name="Passaglia L."/>
        </authorList>
    </citation>
    <scope>NUCLEOTIDE SEQUENCE [LARGE SCALE GENOMIC DNA]</scope>
    <source>
        <strain evidence="2 3">P26E</strain>
    </source>
</reference>